<name>A0ABT9EBF6_9PROT</name>
<evidence type="ECO:0000313" key="1">
    <source>
        <dbReference type="EMBL" id="MDO9713472.1"/>
    </source>
</evidence>
<dbReference type="RefSeq" id="WP_305108329.1">
    <property type="nucleotide sequence ID" value="NZ_JAUTWS010000093.1"/>
</dbReference>
<gene>
    <name evidence="1" type="ORF">Q7A36_34420</name>
</gene>
<organism evidence="1 2">
    <name type="scientific">Paracraurococcus lichenis</name>
    <dbReference type="NCBI Taxonomy" id="3064888"/>
    <lineage>
        <taxon>Bacteria</taxon>
        <taxon>Pseudomonadati</taxon>
        <taxon>Pseudomonadota</taxon>
        <taxon>Alphaproteobacteria</taxon>
        <taxon>Acetobacterales</taxon>
        <taxon>Roseomonadaceae</taxon>
        <taxon>Paracraurococcus</taxon>
    </lineage>
</organism>
<sequence>MPETDQLEGAEESAPERNLDDILGFARSHGEMMDTRKWVADLEDMLRIAWDLMTPEQQVAFREHPDVLALAEAAGERADLT</sequence>
<protein>
    <submittedName>
        <fullName evidence="1">Uncharacterized protein</fullName>
    </submittedName>
</protein>
<proteinExistence type="predicted"/>
<evidence type="ECO:0000313" key="2">
    <source>
        <dbReference type="Proteomes" id="UP001243009"/>
    </source>
</evidence>
<accession>A0ABT9EBF6</accession>
<dbReference type="Proteomes" id="UP001243009">
    <property type="component" value="Unassembled WGS sequence"/>
</dbReference>
<comment type="caution">
    <text evidence="1">The sequence shown here is derived from an EMBL/GenBank/DDBJ whole genome shotgun (WGS) entry which is preliminary data.</text>
</comment>
<dbReference type="EMBL" id="JAUTWS010000093">
    <property type="protein sequence ID" value="MDO9713472.1"/>
    <property type="molecule type" value="Genomic_DNA"/>
</dbReference>
<keyword evidence="2" id="KW-1185">Reference proteome</keyword>
<reference evidence="1 2" key="1">
    <citation type="submission" date="2023-08" db="EMBL/GenBank/DDBJ databases">
        <title>The draft genome sequence of Paracraurococcus sp. LOR1-02.</title>
        <authorList>
            <person name="Kingkaew E."/>
            <person name="Tanasupawat S."/>
        </authorList>
    </citation>
    <scope>NUCLEOTIDE SEQUENCE [LARGE SCALE GENOMIC DNA]</scope>
    <source>
        <strain evidence="1 2">LOR1-02</strain>
    </source>
</reference>